<name>A0A4V1M5E5_9BACT</name>
<dbReference type="EMBL" id="SDHY01000004">
    <property type="protein sequence ID" value="RXK48856.1"/>
    <property type="molecule type" value="Genomic_DNA"/>
</dbReference>
<evidence type="ECO:0000313" key="1">
    <source>
        <dbReference type="EMBL" id="RXK48856.1"/>
    </source>
</evidence>
<sequence>MKKLSKSQISLIDTLESLIRSEYFQRLMSKESIPPQFSKLVLKNSETGLAIQTVKLVAPPIEDFNLEEKELLLLITQRIGHLTYPSDLLVINCTVSDFLNLLSYTIREARFFKSELF</sequence>
<keyword evidence="2" id="KW-1185">Reference proteome</keyword>
<evidence type="ECO:0000313" key="2">
    <source>
        <dbReference type="Proteomes" id="UP000289455"/>
    </source>
</evidence>
<protein>
    <submittedName>
        <fullName evidence="1">Uncharacterized protein</fullName>
    </submittedName>
</protein>
<reference evidence="1 2" key="1">
    <citation type="submission" date="2019-01" db="EMBL/GenBank/DDBJ databases">
        <title>Cytophagaceae bacterium strain CAR-16.</title>
        <authorList>
            <person name="Chen W.-M."/>
        </authorList>
    </citation>
    <scope>NUCLEOTIDE SEQUENCE [LARGE SCALE GENOMIC DNA]</scope>
    <source>
        <strain evidence="1 2">CAR-16</strain>
    </source>
</reference>
<comment type="caution">
    <text evidence="1">The sequence shown here is derived from an EMBL/GenBank/DDBJ whole genome shotgun (WGS) entry which is preliminary data.</text>
</comment>
<accession>A0A4V1M5E5</accession>
<proteinExistence type="predicted"/>
<dbReference type="AlphaFoldDB" id="A0A4V1M5E5"/>
<organism evidence="1 2">
    <name type="scientific">Aquirufa rosea</name>
    <dbReference type="NCBI Taxonomy" id="2509241"/>
    <lineage>
        <taxon>Bacteria</taxon>
        <taxon>Pseudomonadati</taxon>
        <taxon>Bacteroidota</taxon>
        <taxon>Cytophagia</taxon>
        <taxon>Cytophagales</taxon>
        <taxon>Flectobacillaceae</taxon>
        <taxon>Aquirufa</taxon>
    </lineage>
</organism>
<dbReference type="Proteomes" id="UP000289455">
    <property type="component" value="Unassembled WGS sequence"/>
</dbReference>
<dbReference type="RefSeq" id="WP_129027180.1">
    <property type="nucleotide sequence ID" value="NZ_SDHY01000004.1"/>
</dbReference>
<gene>
    <name evidence="1" type="ORF">ESB04_07840</name>
</gene>